<dbReference type="SMART" id="SM00075">
    <property type="entry name" value="HYDRO"/>
    <property type="match status" value="1"/>
</dbReference>
<evidence type="ECO:0000256" key="4">
    <source>
        <dbReference type="ARBA" id="ARBA00022525"/>
    </source>
</evidence>
<evidence type="ECO:0000313" key="7">
    <source>
        <dbReference type="EMBL" id="KZT24900.1"/>
    </source>
</evidence>
<sequence length="119" mass="11991">MFSPAAYLLTLLSFLSFLLPISTLAAPTAPASPTVSQCNTGPVQCCQQLQSSGDPGMSTLLGLLDIVLDAVNVPVGLVCSPLDIGGLAQGANCQANPVCCEDNSNSLVSVGCVPINLVG</sequence>
<dbReference type="InterPro" id="IPR001338">
    <property type="entry name" value="Class_I_Hydrophobin"/>
</dbReference>
<evidence type="ECO:0000256" key="5">
    <source>
        <dbReference type="ARBA" id="ARBA00023157"/>
    </source>
</evidence>
<feature type="signal peptide" evidence="6">
    <location>
        <begin position="1"/>
        <end position="25"/>
    </location>
</feature>
<keyword evidence="6" id="KW-0732">Signal</keyword>
<dbReference type="InParanoid" id="A0A165SB02"/>
<dbReference type="GO" id="GO:0005199">
    <property type="term" value="F:structural constituent of cell wall"/>
    <property type="evidence" value="ECO:0007669"/>
    <property type="project" value="InterPro"/>
</dbReference>
<organism evidence="7 8">
    <name type="scientific">Neolentinus lepideus HHB14362 ss-1</name>
    <dbReference type="NCBI Taxonomy" id="1314782"/>
    <lineage>
        <taxon>Eukaryota</taxon>
        <taxon>Fungi</taxon>
        <taxon>Dikarya</taxon>
        <taxon>Basidiomycota</taxon>
        <taxon>Agaricomycotina</taxon>
        <taxon>Agaricomycetes</taxon>
        <taxon>Gloeophyllales</taxon>
        <taxon>Gloeophyllaceae</taxon>
        <taxon>Neolentinus</taxon>
    </lineage>
</organism>
<accession>A0A165SB02</accession>
<keyword evidence="4 6" id="KW-0964">Secreted</keyword>
<keyword evidence="3 6" id="KW-0134">Cell wall</keyword>
<keyword evidence="8" id="KW-1185">Reference proteome</keyword>
<evidence type="ECO:0000256" key="3">
    <source>
        <dbReference type="ARBA" id="ARBA00022512"/>
    </source>
</evidence>
<proteinExistence type="inferred from homology"/>
<evidence type="ECO:0000313" key="8">
    <source>
        <dbReference type="Proteomes" id="UP000076761"/>
    </source>
</evidence>
<comment type="subcellular location">
    <subcellularLocation>
        <location evidence="1 6">Secreted</location>
        <location evidence="1 6">Cell wall</location>
    </subcellularLocation>
</comment>
<dbReference type="CDD" id="cd23507">
    <property type="entry name" value="hydrophobin_I"/>
    <property type="match status" value="1"/>
</dbReference>
<evidence type="ECO:0000256" key="2">
    <source>
        <dbReference type="ARBA" id="ARBA00010446"/>
    </source>
</evidence>
<gene>
    <name evidence="7" type="ORF">NEOLEDRAFT_1066373</name>
</gene>
<dbReference type="EMBL" id="KV425575">
    <property type="protein sequence ID" value="KZT24900.1"/>
    <property type="molecule type" value="Genomic_DNA"/>
</dbReference>
<feature type="chain" id="PRO_5013986296" description="Hydrophobin" evidence="6">
    <location>
        <begin position="26"/>
        <end position="119"/>
    </location>
</feature>
<dbReference type="OrthoDB" id="4225815at2759"/>
<dbReference type="GO" id="GO:0009277">
    <property type="term" value="C:fungal-type cell wall"/>
    <property type="evidence" value="ECO:0007669"/>
    <property type="project" value="InterPro"/>
</dbReference>
<name>A0A165SB02_9AGAM</name>
<reference evidence="7 8" key="1">
    <citation type="journal article" date="2016" name="Mol. Biol. Evol.">
        <title>Comparative Genomics of Early-Diverging Mushroom-Forming Fungi Provides Insights into the Origins of Lignocellulose Decay Capabilities.</title>
        <authorList>
            <person name="Nagy L.G."/>
            <person name="Riley R."/>
            <person name="Tritt A."/>
            <person name="Adam C."/>
            <person name="Daum C."/>
            <person name="Floudas D."/>
            <person name="Sun H."/>
            <person name="Yadav J.S."/>
            <person name="Pangilinan J."/>
            <person name="Larsson K.H."/>
            <person name="Matsuura K."/>
            <person name="Barry K."/>
            <person name="Labutti K."/>
            <person name="Kuo R."/>
            <person name="Ohm R.A."/>
            <person name="Bhattacharya S.S."/>
            <person name="Shirouzu T."/>
            <person name="Yoshinaga Y."/>
            <person name="Martin F.M."/>
            <person name="Grigoriev I.V."/>
            <person name="Hibbett D.S."/>
        </authorList>
    </citation>
    <scope>NUCLEOTIDE SEQUENCE [LARGE SCALE GENOMIC DNA]</scope>
    <source>
        <strain evidence="7 8">HHB14362 ss-1</strain>
    </source>
</reference>
<dbReference type="Proteomes" id="UP000076761">
    <property type="component" value="Unassembled WGS sequence"/>
</dbReference>
<dbReference type="AlphaFoldDB" id="A0A165SB02"/>
<dbReference type="STRING" id="1314782.A0A165SB02"/>
<evidence type="ECO:0000256" key="6">
    <source>
        <dbReference type="RuleBase" id="RU365009"/>
    </source>
</evidence>
<protein>
    <recommendedName>
        <fullName evidence="6">Hydrophobin</fullName>
    </recommendedName>
</protein>
<keyword evidence="5 6" id="KW-1015">Disulfide bond</keyword>
<comment type="similarity">
    <text evidence="2 6">Belongs to the fungal hydrophobin family.</text>
</comment>
<evidence type="ECO:0000256" key="1">
    <source>
        <dbReference type="ARBA" id="ARBA00004191"/>
    </source>
</evidence>
<dbReference type="Pfam" id="PF01185">
    <property type="entry name" value="Hydrophobin"/>
    <property type="match status" value="1"/>
</dbReference>